<dbReference type="VEuPathDB" id="VectorBase:GPAI042852"/>
<reference evidence="1" key="2">
    <citation type="submission" date="2020-05" db="UniProtKB">
        <authorList>
            <consortium name="EnsemblMetazoa"/>
        </authorList>
    </citation>
    <scope>IDENTIFICATION</scope>
    <source>
        <strain evidence="1">IAEA</strain>
    </source>
</reference>
<protein>
    <submittedName>
        <fullName evidence="1">Uncharacterized protein</fullName>
    </submittedName>
</protein>
<evidence type="ECO:0000313" key="2">
    <source>
        <dbReference type="Proteomes" id="UP000092445"/>
    </source>
</evidence>
<accession>A0A1B0AE60</accession>
<reference evidence="2" key="1">
    <citation type="submission" date="2014-03" db="EMBL/GenBank/DDBJ databases">
        <authorList>
            <person name="Aksoy S."/>
            <person name="Warren W."/>
            <person name="Wilson R.K."/>
        </authorList>
    </citation>
    <scope>NUCLEOTIDE SEQUENCE [LARGE SCALE GENOMIC DNA]</scope>
    <source>
        <strain evidence="2">IAEA</strain>
    </source>
</reference>
<evidence type="ECO:0000313" key="1">
    <source>
        <dbReference type="EnsemblMetazoa" id="GPAI042852-PA"/>
    </source>
</evidence>
<sequence length="116" mass="13093">MYPLLVPTVKYAQIQSQSKSISQKSQGVGRPRPAMNNSKYQFTYHILKETPYQIIRPQYKINVSLTLIQPDSHLKVLQVLSQSALYLAPKVIAFLLNSARSGFCMPLITKTIPSNN</sequence>
<dbReference type="EnsemblMetazoa" id="GPAI042852-RA">
    <property type="protein sequence ID" value="GPAI042852-PA"/>
    <property type="gene ID" value="GPAI042852"/>
</dbReference>
<keyword evidence="2" id="KW-1185">Reference proteome</keyword>
<dbReference type="AlphaFoldDB" id="A0A1B0AE60"/>
<name>A0A1B0AE60_GLOPL</name>
<dbReference type="Proteomes" id="UP000092445">
    <property type="component" value="Unassembled WGS sequence"/>
</dbReference>
<proteinExistence type="predicted"/>
<organism evidence="1 2">
    <name type="scientific">Glossina pallidipes</name>
    <name type="common">Tsetse fly</name>
    <dbReference type="NCBI Taxonomy" id="7398"/>
    <lineage>
        <taxon>Eukaryota</taxon>
        <taxon>Metazoa</taxon>
        <taxon>Ecdysozoa</taxon>
        <taxon>Arthropoda</taxon>
        <taxon>Hexapoda</taxon>
        <taxon>Insecta</taxon>
        <taxon>Pterygota</taxon>
        <taxon>Neoptera</taxon>
        <taxon>Endopterygota</taxon>
        <taxon>Diptera</taxon>
        <taxon>Brachycera</taxon>
        <taxon>Muscomorpha</taxon>
        <taxon>Hippoboscoidea</taxon>
        <taxon>Glossinidae</taxon>
        <taxon>Glossina</taxon>
    </lineage>
</organism>